<evidence type="ECO:0000313" key="3">
    <source>
        <dbReference type="Proteomes" id="UP001469553"/>
    </source>
</evidence>
<accession>A0ABV0XNE6</accession>
<evidence type="ECO:0000313" key="2">
    <source>
        <dbReference type="EMBL" id="MEQ2282970.1"/>
    </source>
</evidence>
<name>A0ABV0XNE6_9TELE</name>
<sequence length="125" mass="14096">MPSQGLQSKGMSKGKRPGLRAEGSIKESADWIKNKVKAQIDVEERLKANWFLETGSEGMNAKRRPEEIKRILTQRERLMCVPKVQRESDRKREREVVVCVLRATETESVCGQSRLTIGAWGGGGR</sequence>
<organism evidence="2 3">
    <name type="scientific">Ameca splendens</name>
    <dbReference type="NCBI Taxonomy" id="208324"/>
    <lineage>
        <taxon>Eukaryota</taxon>
        <taxon>Metazoa</taxon>
        <taxon>Chordata</taxon>
        <taxon>Craniata</taxon>
        <taxon>Vertebrata</taxon>
        <taxon>Euteleostomi</taxon>
        <taxon>Actinopterygii</taxon>
        <taxon>Neopterygii</taxon>
        <taxon>Teleostei</taxon>
        <taxon>Neoteleostei</taxon>
        <taxon>Acanthomorphata</taxon>
        <taxon>Ovalentaria</taxon>
        <taxon>Atherinomorphae</taxon>
        <taxon>Cyprinodontiformes</taxon>
        <taxon>Goodeidae</taxon>
        <taxon>Ameca</taxon>
    </lineage>
</organism>
<feature type="compositionally biased region" description="Polar residues" evidence="1">
    <location>
        <begin position="1"/>
        <end position="10"/>
    </location>
</feature>
<dbReference type="Proteomes" id="UP001469553">
    <property type="component" value="Unassembled WGS sequence"/>
</dbReference>
<feature type="region of interest" description="Disordered" evidence="1">
    <location>
        <begin position="1"/>
        <end position="24"/>
    </location>
</feature>
<proteinExistence type="predicted"/>
<comment type="caution">
    <text evidence="2">The sequence shown here is derived from an EMBL/GenBank/DDBJ whole genome shotgun (WGS) entry which is preliminary data.</text>
</comment>
<gene>
    <name evidence="2" type="ORF">AMECASPLE_006333</name>
</gene>
<evidence type="ECO:0000256" key="1">
    <source>
        <dbReference type="SAM" id="MobiDB-lite"/>
    </source>
</evidence>
<reference evidence="2 3" key="1">
    <citation type="submission" date="2021-06" db="EMBL/GenBank/DDBJ databases">
        <authorList>
            <person name="Palmer J.M."/>
        </authorList>
    </citation>
    <scope>NUCLEOTIDE SEQUENCE [LARGE SCALE GENOMIC DNA]</scope>
    <source>
        <strain evidence="2 3">AS_MEX2019</strain>
        <tissue evidence="2">Muscle</tissue>
    </source>
</reference>
<keyword evidence="3" id="KW-1185">Reference proteome</keyword>
<dbReference type="EMBL" id="JAHRIP010009708">
    <property type="protein sequence ID" value="MEQ2282970.1"/>
    <property type="molecule type" value="Genomic_DNA"/>
</dbReference>
<protein>
    <submittedName>
        <fullName evidence="2">Uncharacterized protein</fullName>
    </submittedName>
</protein>